<dbReference type="EMBL" id="PKGY01000002">
    <property type="protein sequence ID" value="PKZ22236.1"/>
    <property type="molecule type" value="Genomic_DNA"/>
</dbReference>
<evidence type="ECO:0000256" key="2">
    <source>
        <dbReference type="SAM" id="SignalP"/>
    </source>
</evidence>
<gene>
    <name evidence="4" type="ORF">CYJ28_03760</name>
</gene>
<dbReference type="OrthoDB" id="9810906at2"/>
<dbReference type="InterPro" id="IPR052169">
    <property type="entry name" value="CW_Biosynth-Accessory"/>
</dbReference>
<evidence type="ECO:0000259" key="3">
    <source>
        <dbReference type="SMART" id="SM00854"/>
    </source>
</evidence>
<dbReference type="SMART" id="SM00854">
    <property type="entry name" value="PGA_cap"/>
    <property type="match status" value="1"/>
</dbReference>
<evidence type="ECO:0000256" key="1">
    <source>
        <dbReference type="ARBA" id="ARBA00005662"/>
    </source>
</evidence>
<dbReference type="SUPFAM" id="SSF56300">
    <property type="entry name" value="Metallo-dependent phosphatases"/>
    <property type="match status" value="1"/>
</dbReference>
<dbReference type="Proteomes" id="UP000234239">
    <property type="component" value="Unassembled WGS sequence"/>
</dbReference>
<dbReference type="InterPro" id="IPR029052">
    <property type="entry name" value="Metallo-depent_PP-like"/>
</dbReference>
<dbReference type="PROSITE" id="PS51257">
    <property type="entry name" value="PROKAR_LIPOPROTEIN"/>
    <property type="match status" value="1"/>
</dbReference>
<feature type="domain" description="Capsule synthesis protein CapA" evidence="3">
    <location>
        <begin position="42"/>
        <end position="290"/>
    </location>
</feature>
<sequence>MKNIQRQCIRIVLSLALLALAGCQAASSPLAKPKAEIVHEARIMAHGDLLYHDPIFASAAQVDGSFDFHPNFTYVKPWIQRADLSLADFEGTIDPSKPLVGYPLFNAPEAVADAMADTGYDVVDLAHNHILDSGLEGLRSTAASFSQRGMTPLGVYPKTPRQEADILVKEVNGIKIALLAYAYGFNGLEAGLSPSDYASCLSDLDEEKMRQEIERAEEVADVTVVMPQMGVEYALEPSQEQIDCYHKMVAWGADVVLGGHPHVIEPAEVIDHEGDKKLIIYSMGNFLSNQRAETMEGDIWTERGVLMDLTFEKKGGKTRIKEAQARPSWVAREDLGTYSQTFNRKQYLYQTYILDDFVAGGPYRDRVDPVVRERIDQAYAAVKDHVGLDWPKAKQSYQASPGIDD</sequence>
<name>A0A2I1MQ28_9LACT</name>
<organism evidence="4 5">
    <name type="scientific">Aerococcus sanguinicola</name>
    <dbReference type="NCBI Taxonomy" id="119206"/>
    <lineage>
        <taxon>Bacteria</taxon>
        <taxon>Bacillati</taxon>
        <taxon>Bacillota</taxon>
        <taxon>Bacilli</taxon>
        <taxon>Lactobacillales</taxon>
        <taxon>Aerococcaceae</taxon>
        <taxon>Aerococcus</taxon>
    </lineage>
</organism>
<dbReference type="Gene3D" id="3.60.21.10">
    <property type="match status" value="1"/>
</dbReference>
<dbReference type="AlphaFoldDB" id="A0A2I1MQ28"/>
<keyword evidence="2" id="KW-0732">Signal</keyword>
<evidence type="ECO:0000313" key="5">
    <source>
        <dbReference type="Proteomes" id="UP000234239"/>
    </source>
</evidence>
<dbReference type="CDD" id="cd07381">
    <property type="entry name" value="MPP_CapA"/>
    <property type="match status" value="1"/>
</dbReference>
<dbReference type="InterPro" id="IPR019079">
    <property type="entry name" value="Capsule_synth_CapA"/>
</dbReference>
<dbReference type="Pfam" id="PF09587">
    <property type="entry name" value="PGA_cap"/>
    <property type="match status" value="1"/>
</dbReference>
<reference evidence="4 5" key="1">
    <citation type="submission" date="2017-12" db="EMBL/GenBank/DDBJ databases">
        <title>Phylogenetic diversity of female urinary microbiome.</title>
        <authorList>
            <person name="Thomas-White K."/>
            <person name="Wolfe A.J."/>
        </authorList>
    </citation>
    <scope>NUCLEOTIDE SEQUENCE [LARGE SCALE GENOMIC DNA]</scope>
    <source>
        <strain evidence="4 5">UMB0139</strain>
    </source>
</reference>
<dbReference type="PANTHER" id="PTHR33393:SF12">
    <property type="entry name" value="CAPSULE BIOSYNTHESIS PROTEIN CAPA"/>
    <property type="match status" value="1"/>
</dbReference>
<proteinExistence type="inferred from homology"/>
<dbReference type="PANTHER" id="PTHR33393">
    <property type="entry name" value="POLYGLUTAMINE SYNTHESIS ACCESSORY PROTEIN RV0574C-RELATED"/>
    <property type="match status" value="1"/>
</dbReference>
<protein>
    <submittedName>
        <fullName evidence="4">Metallophosphatase</fullName>
    </submittedName>
</protein>
<feature type="chain" id="PRO_5014185100" evidence="2">
    <location>
        <begin position="26"/>
        <end position="405"/>
    </location>
</feature>
<feature type="signal peptide" evidence="2">
    <location>
        <begin position="1"/>
        <end position="25"/>
    </location>
</feature>
<dbReference type="RefSeq" id="WP_070486387.1">
    <property type="nucleotide sequence ID" value="NZ_CAJHKM010000001.1"/>
</dbReference>
<evidence type="ECO:0000313" key="4">
    <source>
        <dbReference type="EMBL" id="PKZ22236.1"/>
    </source>
</evidence>
<comment type="similarity">
    <text evidence="1">Belongs to the CapA family.</text>
</comment>
<accession>A0A2I1MQ28</accession>
<comment type="caution">
    <text evidence="4">The sequence shown here is derived from an EMBL/GenBank/DDBJ whole genome shotgun (WGS) entry which is preliminary data.</text>
</comment>